<dbReference type="SUPFAM" id="SSF140731">
    <property type="entry name" value="PA2201 C-terminal domain-like"/>
    <property type="match status" value="1"/>
</dbReference>
<gene>
    <name evidence="3" type="ORF">EHS89_13430</name>
</gene>
<dbReference type="Pfam" id="PF08929">
    <property type="entry name" value="PoNi_C"/>
    <property type="match status" value="1"/>
</dbReference>
<evidence type="ECO:0000259" key="1">
    <source>
        <dbReference type="Pfam" id="PF08929"/>
    </source>
</evidence>
<name>A0A3P1SNA7_9GAMM</name>
<accession>A0A3P1SNA7</accession>
<sequence length="460" mass="52957">MSISSIYRLVYMRVHSFVTSDFSEKFTKNVSFLKETSAEDFDEDEINKTIIRCDNRQELRLFSYYMGVSSTLKILLYKYLLGHPIVEGKEICNLVLQRQLLMQQELKEFHLGIGKEIDLNDQQKVSLFLLYSIVNGLTDRDRRQFAEGTPAGVDRFVDRLLQRYQPERELAEHIEDSRMFKHLYKVFDAEPEQRPALIKDFLENWEARIKKGYHPYMKWGRHEDPKSNFAGFWCFPAAAVVAALNIDDSEFIDYEYYPGDLMREVAKYRGEPVTQPSLDSSVSLLPEAPTQVPVEQPWPEDMLPYSKITNLICSPLPESLRIGMRNALVEVIEGGEYELERPLDAYDYLCCLSEAQGVLDLNHSDKRCVLLHIDWKDAESAYFFAQQTARTSGLPEFDCDAAETVMMVFNAFEAWLAGQGWCLHKPNTGSDSYMAFITPASQASQVAAEIERLGIELSRE</sequence>
<dbReference type="Proteomes" id="UP000267535">
    <property type="component" value="Unassembled WGS sequence"/>
</dbReference>
<dbReference type="AlphaFoldDB" id="A0A3P1SNA7"/>
<organism evidence="3 4">
    <name type="scientific">Amphritea balenae</name>
    <dbReference type="NCBI Taxonomy" id="452629"/>
    <lineage>
        <taxon>Bacteria</taxon>
        <taxon>Pseudomonadati</taxon>
        <taxon>Pseudomonadota</taxon>
        <taxon>Gammaproteobacteria</taxon>
        <taxon>Oceanospirillales</taxon>
        <taxon>Oceanospirillaceae</taxon>
        <taxon>Amphritea</taxon>
    </lineage>
</organism>
<evidence type="ECO:0000313" key="3">
    <source>
        <dbReference type="EMBL" id="RRC98607.1"/>
    </source>
</evidence>
<keyword evidence="4" id="KW-1185">Reference proteome</keyword>
<dbReference type="InterPro" id="IPR028983">
    <property type="entry name" value="PA2201-like_C"/>
</dbReference>
<reference evidence="3 4" key="1">
    <citation type="submission" date="2018-11" db="EMBL/GenBank/DDBJ databases">
        <title>The draft genome sequence of Amphritea balenae JAMM 1525T.</title>
        <authorList>
            <person name="Fang Z."/>
            <person name="Zhang Y."/>
            <person name="Han X."/>
        </authorList>
    </citation>
    <scope>NUCLEOTIDE SEQUENCE [LARGE SCALE GENOMIC DNA]</scope>
    <source>
        <strain evidence="3 4">JAMM 1525</strain>
    </source>
</reference>
<feature type="domain" description="DUF6630" evidence="2">
    <location>
        <begin position="365"/>
        <end position="457"/>
    </location>
</feature>
<dbReference type="OrthoDB" id="6090118at2"/>
<proteinExistence type="predicted"/>
<feature type="domain" description="PoNi C-terminal" evidence="1">
    <location>
        <begin position="154"/>
        <end position="261"/>
    </location>
</feature>
<protein>
    <submittedName>
        <fullName evidence="3">DUF1911 domain-containing protein</fullName>
    </submittedName>
</protein>
<dbReference type="Gene3D" id="1.10.3920.10">
    <property type="entry name" value="PA2201 C-terminal domain-like"/>
    <property type="match status" value="1"/>
</dbReference>
<dbReference type="InterPro" id="IPR046582">
    <property type="entry name" value="DUF6630"/>
</dbReference>
<evidence type="ECO:0000313" key="4">
    <source>
        <dbReference type="Proteomes" id="UP000267535"/>
    </source>
</evidence>
<evidence type="ECO:0000259" key="2">
    <source>
        <dbReference type="Pfam" id="PF20335"/>
    </source>
</evidence>
<dbReference type="EMBL" id="RQXV01000007">
    <property type="protein sequence ID" value="RRC98607.1"/>
    <property type="molecule type" value="Genomic_DNA"/>
</dbReference>
<comment type="caution">
    <text evidence="3">The sequence shown here is derived from an EMBL/GenBank/DDBJ whole genome shotgun (WGS) entry which is preliminary data.</text>
</comment>
<dbReference type="InterPro" id="IPR015025">
    <property type="entry name" value="PoNi_C"/>
</dbReference>
<dbReference type="Pfam" id="PF20335">
    <property type="entry name" value="DUF6630"/>
    <property type="match status" value="1"/>
</dbReference>